<keyword evidence="1" id="KW-0677">Repeat</keyword>
<feature type="repeat" description="TPR" evidence="3">
    <location>
        <begin position="284"/>
        <end position="317"/>
    </location>
</feature>
<feature type="repeat" description="TPR" evidence="3">
    <location>
        <begin position="318"/>
        <end position="351"/>
    </location>
</feature>
<dbReference type="OrthoDB" id="476745at2"/>
<dbReference type="PANTHER" id="PTHR44943:SF8">
    <property type="entry name" value="TPR REPEAT-CONTAINING PROTEIN MJ0263"/>
    <property type="match status" value="1"/>
</dbReference>
<dbReference type="PROSITE" id="PS50005">
    <property type="entry name" value="TPR"/>
    <property type="match status" value="3"/>
</dbReference>
<dbReference type="InterPro" id="IPR027417">
    <property type="entry name" value="P-loop_NTPase"/>
</dbReference>
<organism evidence="5 6">
    <name type="scientific">Okeania hirsuta</name>
    <dbReference type="NCBI Taxonomy" id="1458930"/>
    <lineage>
        <taxon>Bacteria</taxon>
        <taxon>Bacillati</taxon>
        <taxon>Cyanobacteriota</taxon>
        <taxon>Cyanophyceae</taxon>
        <taxon>Oscillatoriophycideae</taxon>
        <taxon>Oscillatoriales</taxon>
        <taxon>Microcoleaceae</taxon>
        <taxon>Okeania</taxon>
    </lineage>
</organism>
<dbReference type="SUPFAM" id="SSF48452">
    <property type="entry name" value="TPR-like"/>
    <property type="match status" value="1"/>
</dbReference>
<dbReference type="PANTHER" id="PTHR44943">
    <property type="entry name" value="CELLULOSE SYNTHASE OPERON PROTEIN C"/>
    <property type="match status" value="1"/>
</dbReference>
<dbReference type="Gene3D" id="3.40.50.300">
    <property type="entry name" value="P-loop containing nucleotide triphosphate hydrolases"/>
    <property type="match status" value="1"/>
</dbReference>
<evidence type="ECO:0000313" key="6">
    <source>
        <dbReference type="Proteomes" id="UP000269154"/>
    </source>
</evidence>
<dbReference type="SUPFAM" id="SSF52540">
    <property type="entry name" value="P-loop containing nucleoside triphosphate hydrolases"/>
    <property type="match status" value="1"/>
</dbReference>
<protein>
    <submittedName>
        <fullName evidence="5">Tetratricopeptide repeat protein</fullName>
    </submittedName>
</protein>
<evidence type="ECO:0000259" key="4">
    <source>
        <dbReference type="Pfam" id="PF00685"/>
    </source>
</evidence>
<evidence type="ECO:0000256" key="3">
    <source>
        <dbReference type="PROSITE-ProRule" id="PRU00339"/>
    </source>
</evidence>
<dbReference type="InterPro" id="IPR011990">
    <property type="entry name" value="TPR-like_helical_dom_sf"/>
</dbReference>
<accession>A0A3N6PFQ0</accession>
<evidence type="ECO:0000313" key="5">
    <source>
        <dbReference type="EMBL" id="RQH46688.1"/>
    </source>
</evidence>
<dbReference type="GO" id="GO:0008146">
    <property type="term" value="F:sulfotransferase activity"/>
    <property type="evidence" value="ECO:0007669"/>
    <property type="project" value="InterPro"/>
</dbReference>
<dbReference type="EMBL" id="RCBY01000039">
    <property type="protein sequence ID" value="RQH46688.1"/>
    <property type="molecule type" value="Genomic_DNA"/>
</dbReference>
<dbReference type="PROSITE" id="PS50293">
    <property type="entry name" value="TPR_REGION"/>
    <property type="match status" value="2"/>
</dbReference>
<evidence type="ECO:0000256" key="2">
    <source>
        <dbReference type="ARBA" id="ARBA00022803"/>
    </source>
</evidence>
<reference evidence="5 6" key="1">
    <citation type="journal article" date="2018" name="ACS Chem. Biol.">
        <title>Ketoreductase domain dysfunction expands chemodiversity: malyngamide biosynthesis in the cyanobacterium Okeania hirsuta.</title>
        <authorList>
            <person name="Moss N.A."/>
            <person name="Leao T."/>
            <person name="Rankin M."/>
            <person name="McCullough T.M."/>
            <person name="Qu P."/>
            <person name="Korobeynikov A."/>
            <person name="Smith J.L."/>
            <person name="Gerwick L."/>
            <person name="Gerwick W.H."/>
        </authorList>
    </citation>
    <scope>NUCLEOTIDE SEQUENCE [LARGE SCALE GENOMIC DNA]</scope>
    <source>
        <strain evidence="5 6">PAB10Feb10-1</strain>
    </source>
</reference>
<feature type="repeat" description="TPR" evidence="3">
    <location>
        <begin position="352"/>
        <end position="385"/>
    </location>
</feature>
<sequence>MHHRARSGRVQFIITGQTIHTDMIIICYGMPKSASTFTFQLASALVDCKYSQSKVYKSLPEKTKRHFYKNTRFIEKLDQAIYDLVDIVPSDKVLVIKTHSPLSKPVESVLESGNALAIVNYRNPYDIIVSLKDVGEKERLKKKSERHKGFAKIKSIDDAKVLIPDFIRKAKTWLDKKSESLLYVSYQEVEKIPFNVARDINEFLQLNLEPNSIDTIVDGFISDKSKIGQYNIGVSGRGAEISFSESDKKLVEEINSFVDLYFQGGDNTIKKEIAPTIRKNIDDYEYYFQIAEEFYKQREFNSALTTYQKVIEINPKHSWSYYKLGNIFREQNKDDQAVTAYRKTIEINPDFSWSYYHLATILEKQGKLEEAIASYQKAIELYPNFSPYRYKLEKFLQHRIFK</sequence>
<evidence type="ECO:0000256" key="1">
    <source>
        <dbReference type="ARBA" id="ARBA00022737"/>
    </source>
</evidence>
<gene>
    <name evidence="5" type="ORF">D5R40_09575</name>
</gene>
<proteinExistence type="predicted"/>
<dbReference type="InterPro" id="IPR051685">
    <property type="entry name" value="Ycf3/AcsC/BcsC/TPR_MFPF"/>
</dbReference>
<dbReference type="InterPro" id="IPR019734">
    <property type="entry name" value="TPR_rpt"/>
</dbReference>
<feature type="domain" description="Sulfotransferase" evidence="4">
    <location>
        <begin position="25"/>
        <end position="226"/>
    </location>
</feature>
<keyword evidence="6" id="KW-1185">Reference proteome</keyword>
<dbReference type="Pfam" id="PF00685">
    <property type="entry name" value="Sulfotransfer_1"/>
    <property type="match status" value="1"/>
</dbReference>
<dbReference type="InterPro" id="IPR000863">
    <property type="entry name" value="Sulfotransferase_dom"/>
</dbReference>
<dbReference type="Pfam" id="PF00515">
    <property type="entry name" value="TPR_1"/>
    <property type="match status" value="2"/>
</dbReference>
<keyword evidence="2 3" id="KW-0802">TPR repeat</keyword>
<dbReference type="SMART" id="SM00028">
    <property type="entry name" value="TPR"/>
    <property type="match status" value="3"/>
</dbReference>
<name>A0A3N6PFQ0_9CYAN</name>
<dbReference type="Gene3D" id="1.25.40.10">
    <property type="entry name" value="Tetratricopeptide repeat domain"/>
    <property type="match status" value="1"/>
</dbReference>
<dbReference type="Pfam" id="PF13181">
    <property type="entry name" value="TPR_8"/>
    <property type="match status" value="1"/>
</dbReference>
<dbReference type="AlphaFoldDB" id="A0A3N6PFQ0"/>
<dbReference type="Proteomes" id="UP000269154">
    <property type="component" value="Unassembled WGS sequence"/>
</dbReference>
<comment type="caution">
    <text evidence="5">The sequence shown here is derived from an EMBL/GenBank/DDBJ whole genome shotgun (WGS) entry which is preliminary data.</text>
</comment>